<dbReference type="SUPFAM" id="SSF53335">
    <property type="entry name" value="S-adenosyl-L-methionine-dependent methyltransferases"/>
    <property type="match status" value="1"/>
</dbReference>
<evidence type="ECO:0008006" key="2">
    <source>
        <dbReference type="Google" id="ProtNLM"/>
    </source>
</evidence>
<dbReference type="AlphaFoldDB" id="X0V5N1"/>
<comment type="caution">
    <text evidence="1">The sequence shown here is derived from an EMBL/GenBank/DDBJ whole genome shotgun (WGS) entry which is preliminary data.</text>
</comment>
<dbReference type="EMBL" id="BARS01025757">
    <property type="protein sequence ID" value="GAG07813.1"/>
    <property type="molecule type" value="Genomic_DNA"/>
</dbReference>
<organism evidence="1">
    <name type="scientific">marine sediment metagenome</name>
    <dbReference type="NCBI Taxonomy" id="412755"/>
    <lineage>
        <taxon>unclassified sequences</taxon>
        <taxon>metagenomes</taxon>
        <taxon>ecological metagenomes</taxon>
    </lineage>
</organism>
<feature type="non-terminal residue" evidence="1">
    <location>
        <position position="78"/>
    </location>
</feature>
<evidence type="ECO:0000313" key="1">
    <source>
        <dbReference type="EMBL" id="GAG07813.1"/>
    </source>
</evidence>
<proteinExistence type="predicted"/>
<accession>X0V5N1</accession>
<reference evidence="1" key="1">
    <citation type="journal article" date="2014" name="Front. Microbiol.">
        <title>High frequency of phylogenetically diverse reductive dehalogenase-homologous genes in deep subseafloor sedimentary metagenomes.</title>
        <authorList>
            <person name="Kawai M."/>
            <person name="Futagami T."/>
            <person name="Toyoda A."/>
            <person name="Takaki Y."/>
            <person name="Nishi S."/>
            <person name="Hori S."/>
            <person name="Arai W."/>
            <person name="Tsubouchi T."/>
            <person name="Morono Y."/>
            <person name="Uchiyama I."/>
            <person name="Ito T."/>
            <person name="Fujiyama A."/>
            <person name="Inagaki F."/>
            <person name="Takami H."/>
        </authorList>
    </citation>
    <scope>NUCLEOTIDE SEQUENCE</scope>
    <source>
        <strain evidence="1">Expedition CK06-06</strain>
    </source>
</reference>
<dbReference type="InterPro" id="IPR029063">
    <property type="entry name" value="SAM-dependent_MTases_sf"/>
</dbReference>
<gene>
    <name evidence="1" type="ORF">S01H1_40660</name>
</gene>
<protein>
    <recommendedName>
        <fullName evidence="2">Methyltransferase FkbM domain-containing protein</fullName>
    </recommendedName>
</protein>
<sequence>MGFDNAYLKQYVPEDYTTFIETGSHYGDTISRALIKFKEIHSIELCDQYYNYCIERFKEFKDRVFLYHGDSAELLPQV</sequence>
<name>X0V5N1_9ZZZZ</name>